<dbReference type="AlphaFoldDB" id="A0A7K1SRC7"/>
<accession>A0A7K1SRC7</accession>
<reference evidence="1 2" key="1">
    <citation type="submission" date="2019-12" db="EMBL/GenBank/DDBJ databases">
        <title>Spirosoma sp. HMF4905 genome sequencing and assembly.</title>
        <authorList>
            <person name="Kang H."/>
            <person name="Cha I."/>
            <person name="Kim H."/>
            <person name="Joh K."/>
        </authorList>
    </citation>
    <scope>NUCLEOTIDE SEQUENCE [LARGE SCALE GENOMIC DNA]</scope>
    <source>
        <strain evidence="1 2">HMF4905</strain>
    </source>
</reference>
<gene>
    <name evidence="1" type="ORF">GO755_39960</name>
</gene>
<organism evidence="1 2">
    <name type="scientific">Spirosoma arboris</name>
    <dbReference type="NCBI Taxonomy" id="2682092"/>
    <lineage>
        <taxon>Bacteria</taxon>
        <taxon>Pseudomonadati</taxon>
        <taxon>Bacteroidota</taxon>
        <taxon>Cytophagia</taxon>
        <taxon>Cytophagales</taxon>
        <taxon>Cytophagaceae</taxon>
        <taxon>Spirosoma</taxon>
    </lineage>
</organism>
<dbReference type="Proteomes" id="UP000436006">
    <property type="component" value="Unassembled WGS sequence"/>
</dbReference>
<evidence type="ECO:0000313" key="1">
    <source>
        <dbReference type="EMBL" id="MVM36253.1"/>
    </source>
</evidence>
<dbReference type="RefSeq" id="WP_157591051.1">
    <property type="nucleotide sequence ID" value="NZ_WPIN01000035.1"/>
</dbReference>
<protein>
    <submittedName>
        <fullName evidence="1">Uncharacterized protein</fullName>
    </submittedName>
</protein>
<dbReference type="EMBL" id="WPIN01000035">
    <property type="protein sequence ID" value="MVM36253.1"/>
    <property type="molecule type" value="Genomic_DNA"/>
</dbReference>
<name>A0A7K1SRC7_9BACT</name>
<evidence type="ECO:0000313" key="2">
    <source>
        <dbReference type="Proteomes" id="UP000436006"/>
    </source>
</evidence>
<proteinExistence type="predicted"/>
<comment type="caution">
    <text evidence="1">The sequence shown here is derived from an EMBL/GenBank/DDBJ whole genome shotgun (WGS) entry which is preliminary data.</text>
</comment>
<keyword evidence="2" id="KW-1185">Reference proteome</keyword>
<sequence length="73" mass="8048">MYVRTALRPGNGPAGCFGASRWGVGIAPQFKEIKSRFVTELPAYSFTDLKTLDLIIWQLGKKGIIAKTKLSAY</sequence>